<dbReference type="Gene3D" id="1.20.120.450">
    <property type="entry name" value="dinb family like domain"/>
    <property type="match status" value="1"/>
</dbReference>
<reference evidence="4 5" key="1">
    <citation type="submission" date="2018-06" db="EMBL/GenBank/DDBJ databases">
        <title>Genomic Encyclopedia of Archaeal and Bacterial Type Strains, Phase II (KMG-II): from individual species to whole genera.</title>
        <authorList>
            <person name="Goeker M."/>
        </authorList>
    </citation>
    <scope>NUCLEOTIDE SEQUENCE [LARGE SCALE GENOMIC DNA]</scope>
    <source>
        <strain evidence="4 5">ATCC BAA-1881</strain>
    </source>
</reference>
<dbReference type="RefSeq" id="WP_111324364.1">
    <property type="nucleotide sequence ID" value="NZ_BIFX01000003.1"/>
</dbReference>
<dbReference type="InterPro" id="IPR007837">
    <property type="entry name" value="DinB"/>
</dbReference>
<dbReference type="AlphaFoldDB" id="A0A326U6D4"/>
<keyword evidence="2 3" id="KW-0479">Metal-binding</keyword>
<dbReference type="OrthoDB" id="157719at2"/>
<accession>A0A326U6D4</accession>
<dbReference type="Pfam" id="PF05163">
    <property type="entry name" value="DinB"/>
    <property type="match status" value="1"/>
</dbReference>
<evidence type="ECO:0000256" key="3">
    <source>
        <dbReference type="PIRSR" id="PIRSR607837-1"/>
    </source>
</evidence>
<dbReference type="Proteomes" id="UP000248806">
    <property type="component" value="Unassembled WGS sequence"/>
</dbReference>
<evidence type="ECO:0000313" key="4">
    <source>
        <dbReference type="EMBL" id="PZW26066.1"/>
    </source>
</evidence>
<gene>
    <name evidence="4" type="ORF">EI42_04025</name>
</gene>
<dbReference type="GO" id="GO:0046872">
    <property type="term" value="F:metal ion binding"/>
    <property type="evidence" value="ECO:0007669"/>
    <property type="project" value="UniProtKB-KW"/>
</dbReference>
<evidence type="ECO:0000313" key="5">
    <source>
        <dbReference type="Proteomes" id="UP000248806"/>
    </source>
</evidence>
<evidence type="ECO:0000256" key="1">
    <source>
        <dbReference type="ARBA" id="ARBA00008635"/>
    </source>
</evidence>
<dbReference type="EMBL" id="QKUF01000016">
    <property type="protein sequence ID" value="PZW26066.1"/>
    <property type="molecule type" value="Genomic_DNA"/>
</dbReference>
<comment type="similarity">
    <text evidence="1">Belongs to the DinB family.</text>
</comment>
<proteinExistence type="inferred from homology"/>
<dbReference type="SUPFAM" id="SSF109854">
    <property type="entry name" value="DinB/YfiT-like putative metalloenzymes"/>
    <property type="match status" value="1"/>
</dbReference>
<dbReference type="InterPro" id="IPR034660">
    <property type="entry name" value="DinB/YfiT-like"/>
</dbReference>
<evidence type="ECO:0000256" key="2">
    <source>
        <dbReference type="ARBA" id="ARBA00022723"/>
    </source>
</evidence>
<feature type="binding site" evidence="3">
    <location>
        <position position="145"/>
    </location>
    <ligand>
        <name>a divalent metal cation</name>
        <dbReference type="ChEBI" id="CHEBI:60240"/>
    </ligand>
</feature>
<feature type="binding site" evidence="3">
    <location>
        <position position="149"/>
    </location>
    <ligand>
        <name>a divalent metal cation</name>
        <dbReference type="ChEBI" id="CHEBI:60240"/>
    </ligand>
</feature>
<organism evidence="4 5">
    <name type="scientific">Thermosporothrix hazakensis</name>
    <dbReference type="NCBI Taxonomy" id="644383"/>
    <lineage>
        <taxon>Bacteria</taxon>
        <taxon>Bacillati</taxon>
        <taxon>Chloroflexota</taxon>
        <taxon>Ktedonobacteria</taxon>
        <taxon>Ktedonobacterales</taxon>
        <taxon>Thermosporotrichaceae</taxon>
        <taxon>Thermosporothrix</taxon>
    </lineage>
</organism>
<keyword evidence="5" id="KW-1185">Reference proteome</keyword>
<sequence length="168" mass="18851">MAEDNFALTTYHTIWKEYQEHVKEAISSLNAEQLALRAAPHLRSVGENAMHIIGVRLGWFTQTLGEEFSEEMGAYLKRNGDALQQGEPVLTAAELAHGFDLTWQLIANCLARWSPLDMQQTFPDEWDGKQVSLSRAWVVGHVMEHDIHHGGEISFTLGMHGIPVDFPG</sequence>
<name>A0A326U6D4_THEHA</name>
<feature type="binding site" evidence="3">
    <location>
        <position position="51"/>
    </location>
    <ligand>
        <name>a divalent metal cation</name>
        <dbReference type="ChEBI" id="CHEBI:60240"/>
    </ligand>
</feature>
<protein>
    <submittedName>
        <fullName evidence="4">Putative damage-inducible protein DinB</fullName>
    </submittedName>
</protein>
<comment type="caution">
    <text evidence="4">The sequence shown here is derived from an EMBL/GenBank/DDBJ whole genome shotgun (WGS) entry which is preliminary data.</text>
</comment>